<evidence type="ECO:0000313" key="8">
    <source>
        <dbReference type="Proteomes" id="UP001242480"/>
    </source>
</evidence>
<keyword evidence="8" id="KW-1185">Reference proteome</keyword>
<dbReference type="InterPro" id="IPR055166">
    <property type="entry name" value="Transc_reg_Sar_Rot_HTH"/>
</dbReference>
<dbReference type="EMBL" id="JAUSVX010000004">
    <property type="protein sequence ID" value="MDQ0469601.1"/>
    <property type="molecule type" value="Genomic_DNA"/>
</dbReference>
<gene>
    <name evidence="7" type="ORF">QO011_002617</name>
</gene>
<dbReference type="InterPro" id="IPR039422">
    <property type="entry name" value="MarR/SlyA-like"/>
</dbReference>
<protein>
    <submittedName>
        <fullName evidence="7">DNA-binding MarR family transcriptional regulator</fullName>
    </submittedName>
</protein>
<comment type="subcellular location">
    <subcellularLocation>
        <location evidence="1">Cytoplasm</location>
    </subcellularLocation>
</comment>
<dbReference type="SUPFAM" id="SSF46785">
    <property type="entry name" value="Winged helix' DNA-binding domain"/>
    <property type="match status" value="1"/>
</dbReference>
<dbReference type="Gene3D" id="1.10.10.10">
    <property type="entry name" value="Winged helix-like DNA-binding domain superfamily/Winged helix DNA-binding domain"/>
    <property type="match status" value="1"/>
</dbReference>
<dbReference type="Pfam" id="PF22381">
    <property type="entry name" value="Staph_reg_Sar_Rot"/>
    <property type="match status" value="1"/>
</dbReference>
<feature type="domain" description="HTH marR-type" evidence="6">
    <location>
        <begin position="13"/>
        <end position="143"/>
    </location>
</feature>
<evidence type="ECO:0000256" key="2">
    <source>
        <dbReference type="ARBA" id="ARBA00022490"/>
    </source>
</evidence>
<evidence type="ECO:0000256" key="1">
    <source>
        <dbReference type="ARBA" id="ARBA00004496"/>
    </source>
</evidence>
<keyword evidence="5" id="KW-0804">Transcription</keyword>
<evidence type="ECO:0000256" key="5">
    <source>
        <dbReference type="ARBA" id="ARBA00023163"/>
    </source>
</evidence>
<dbReference type="PANTHER" id="PTHR33164:SF5">
    <property type="entry name" value="ORGANIC HYDROPEROXIDE RESISTANCE TRANSCRIPTIONAL REGULATOR"/>
    <property type="match status" value="1"/>
</dbReference>
<dbReference type="InterPro" id="IPR000835">
    <property type="entry name" value="HTH_MarR-typ"/>
</dbReference>
<keyword evidence="2" id="KW-0963">Cytoplasm</keyword>
<dbReference type="PROSITE" id="PS50995">
    <property type="entry name" value="HTH_MARR_2"/>
    <property type="match status" value="1"/>
</dbReference>
<dbReference type="PANTHER" id="PTHR33164">
    <property type="entry name" value="TRANSCRIPTIONAL REGULATOR, MARR FAMILY"/>
    <property type="match status" value="1"/>
</dbReference>
<reference evidence="7 8" key="1">
    <citation type="submission" date="2023-07" db="EMBL/GenBank/DDBJ databases">
        <title>Genomic Encyclopedia of Type Strains, Phase IV (KMG-IV): sequencing the most valuable type-strain genomes for metagenomic binning, comparative biology and taxonomic classification.</title>
        <authorList>
            <person name="Goeker M."/>
        </authorList>
    </citation>
    <scope>NUCLEOTIDE SEQUENCE [LARGE SCALE GENOMIC DNA]</scope>
    <source>
        <strain evidence="7 8">DSM 19619</strain>
    </source>
</reference>
<organism evidence="7 8">
    <name type="scientific">Labrys wisconsinensis</name>
    <dbReference type="NCBI Taxonomy" id="425677"/>
    <lineage>
        <taxon>Bacteria</taxon>
        <taxon>Pseudomonadati</taxon>
        <taxon>Pseudomonadota</taxon>
        <taxon>Alphaproteobacteria</taxon>
        <taxon>Hyphomicrobiales</taxon>
        <taxon>Xanthobacteraceae</taxon>
        <taxon>Labrys</taxon>
    </lineage>
</organism>
<evidence type="ECO:0000313" key="7">
    <source>
        <dbReference type="EMBL" id="MDQ0469601.1"/>
    </source>
</evidence>
<name>A0ABU0J5R5_9HYPH</name>
<keyword evidence="3" id="KW-0805">Transcription regulation</keyword>
<accession>A0ABU0J5R5</accession>
<dbReference type="InterPro" id="IPR036390">
    <property type="entry name" value="WH_DNA-bd_sf"/>
</dbReference>
<dbReference type="InterPro" id="IPR036388">
    <property type="entry name" value="WH-like_DNA-bd_sf"/>
</dbReference>
<dbReference type="Proteomes" id="UP001242480">
    <property type="component" value="Unassembled WGS sequence"/>
</dbReference>
<dbReference type="SMART" id="SM00347">
    <property type="entry name" value="HTH_MARR"/>
    <property type="match status" value="1"/>
</dbReference>
<dbReference type="PRINTS" id="PR00598">
    <property type="entry name" value="HTHMARR"/>
</dbReference>
<evidence type="ECO:0000256" key="3">
    <source>
        <dbReference type="ARBA" id="ARBA00023015"/>
    </source>
</evidence>
<sequence length="162" mass="17684">MPATTPDEAMKLGEQLCFAIYAAGHSFNRVYKPLLEPLGLTYPQYLVMLTLWEQDDQTVGSLGEKLALESSTLTPLLKRLEAMGHVDRRRDPVDERQVRVRLTGQGRALQAGARDIPGCLLAVSGLRLEEVQRLRAEIAALRTALDHAASGDPANALRPAAA</sequence>
<proteinExistence type="predicted"/>
<dbReference type="GO" id="GO:0003677">
    <property type="term" value="F:DNA binding"/>
    <property type="evidence" value="ECO:0007669"/>
    <property type="project" value="UniProtKB-KW"/>
</dbReference>
<evidence type="ECO:0000256" key="4">
    <source>
        <dbReference type="ARBA" id="ARBA00023125"/>
    </source>
</evidence>
<keyword evidence="4 7" id="KW-0238">DNA-binding</keyword>
<evidence type="ECO:0000259" key="6">
    <source>
        <dbReference type="PROSITE" id="PS50995"/>
    </source>
</evidence>
<comment type="caution">
    <text evidence="7">The sequence shown here is derived from an EMBL/GenBank/DDBJ whole genome shotgun (WGS) entry which is preliminary data.</text>
</comment>